<dbReference type="PROSITE" id="PS51257">
    <property type="entry name" value="PROKAR_LIPOPROTEIN"/>
    <property type="match status" value="1"/>
</dbReference>
<keyword evidence="2" id="KW-0449">Lipoprotein</keyword>
<dbReference type="InterPro" id="IPR020018">
    <property type="entry name" value="Motility-assoc_lipoprot_GldH"/>
</dbReference>
<evidence type="ECO:0000313" key="2">
    <source>
        <dbReference type="EMBL" id="EIJ38409.1"/>
    </source>
</evidence>
<dbReference type="RefSeq" id="WP_008611589.1">
    <property type="nucleotide sequence ID" value="NZ_JH651379.1"/>
</dbReference>
<reference evidence="2 3" key="1">
    <citation type="submission" date="2012-02" db="EMBL/GenBank/DDBJ databases">
        <title>Improved High-Quality Draft genome of Joostella marina DSM 19592.</title>
        <authorList>
            <consortium name="US DOE Joint Genome Institute (JGI-PGF)"/>
            <person name="Lucas S."/>
            <person name="Copeland A."/>
            <person name="Lapidus A."/>
            <person name="Bruce D."/>
            <person name="Goodwin L."/>
            <person name="Pitluck S."/>
            <person name="Peters L."/>
            <person name="Chertkov O."/>
            <person name="Ovchinnikova G."/>
            <person name="Kyrpides N."/>
            <person name="Mavromatis K."/>
            <person name="Detter J.C."/>
            <person name="Han C."/>
            <person name="Land M."/>
            <person name="Hauser L."/>
            <person name="Markowitz V."/>
            <person name="Cheng J.-F."/>
            <person name="Hugenholtz P."/>
            <person name="Woyke T."/>
            <person name="Wu D."/>
            <person name="Tindall B."/>
            <person name="Brambilla E."/>
            <person name="Klenk H.-P."/>
            <person name="Eisen J.A."/>
        </authorList>
    </citation>
    <scope>NUCLEOTIDE SEQUENCE [LARGE SCALE GENOMIC DNA]</scope>
    <source>
        <strain evidence="2 3">DSM 19592</strain>
    </source>
</reference>
<evidence type="ECO:0000313" key="3">
    <source>
        <dbReference type="Proteomes" id="UP000004690"/>
    </source>
</evidence>
<keyword evidence="1" id="KW-0732">Signal</keyword>
<dbReference type="Pfam" id="PF14109">
    <property type="entry name" value="GldH_lipo"/>
    <property type="match status" value="1"/>
</dbReference>
<dbReference type="STRING" id="926559.JoomaDRAFT_1394"/>
<dbReference type="HOGENOM" id="CLU_109250_2_0_10"/>
<evidence type="ECO:0000256" key="1">
    <source>
        <dbReference type="SAM" id="SignalP"/>
    </source>
</evidence>
<dbReference type="AlphaFoldDB" id="I3C466"/>
<proteinExistence type="predicted"/>
<feature type="chain" id="PRO_5003668309" evidence="1">
    <location>
        <begin position="23"/>
        <end position="163"/>
    </location>
</feature>
<organism evidence="2 3">
    <name type="scientific">Galbibacter orientalis DSM 19592</name>
    <dbReference type="NCBI Taxonomy" id="926559"/>
    <lineage>
        <taxon>Bacteria</taxon>
        <taxon>Pseudomonadati</taxon>
        <taxon>Bacteroidota</taxon>
        <taxon>Flavobacteriia</taxon>
        <taxon>Flavobacteriales</taxon>
        <taxon>Flavobacteriaceae</taxon>
        <taxon>Galbibacter</taxon>
    </lineage>
</organism>
<keyword evidence="3" id="KW-1185">Reference proteome</keyword>
<sequence length="163" mass="18421">MHKRLVFLSLMALMFVACSSDANVFGEYKPIKNGWDKNEKVSFEFQPKDTLNAYNLFINLRNDDSYKFSNLYLIVNLDFPGGKTVSDTLEYEMAKPSGEWLGKGFSSLKESKLYYKENVVFPTMGTYNIAIEHAMRKNGTVEGITSLKGITDVGISIEKSAEK</sequence>
<dbReference type="Proteomes" id="UP000004690">
    <property type="component" value="Unassembled WGS sequence"/>
</dbReference>
<dbReference type="NCBIfam" id="TIGR03511">
    <property type="entry name" value="GldH_lipo"/>
    <property type="match status" value="1"/>
</dbReference>
<feature type="signal peptide" evidence="1">
    <location>
        <begin position="1"/>
        <end position="22"/>
    </location>
</feature>
<name>I3C466_9FLAO</name>
<accession>I3C466</accession>
<dbReference type="eggNOG" id="ENOG50313I2">
    <property type="taxonomic scope" value="Bacteria"/>
</dbReference>
<dbReference type="EMBL" id="JH651379">
    <property type="protein sequence ID" value="EIJ38409.1"/>
    <property type="molecule type" value="Genomic_DNA"/>
</dbReference>
<dbReference type="OrthoDB" id="982482at2"/>
<gene>
    <name evidence="2" type="ORF">JoomaDRAFT_1394</name>
</gene>
<protein>
    <submittedName>
        <fullName evidence="2">Gliding motility-associated lipoprotein GldH</fullName>
    </submittedName>
</protein>